<dbReference type="EMBL" id="JACCFW010000001">
    <property type="protein sequence ID" value="NYJ75990.1"/>
    <property type="molecule type" value="Genomic_DNA"/>
</dbReference>
<evidence type="ECO:0000313" key="2">
    <source>
        <dbReference type="EMBL" id="NYJ75990.1"/>
    </source>
</evidence>
<keyword evidence="3" id="KW-1185">Reference proteome</keyword>
<gene>
    <name evidence="2" type="ORF">HNR15_002953</name>
</gene>
<feature type="transmembrane region" description="Helical" evidence="1">
    <location>
        <begin position="109"/>
        <end position="127"/>
    </location>
</feature>
<dbReference type="RefSeq" id="WP_179483094.1">
    <property type="nucleotide sequence ID" value="NZ_JACCFW010000001.1"/>
</dbReference>
<feature type="transmembrane region" description="Helical" evidence="1">
    <location>
        <begin position="179"/>
        <end position="198"/>
    </location>
</feature>
<accession>A0A853DMZ7</accession>
<proteinExistence type="predicted"/>
<feature type="transmembrane region" description="Helical" evidence="1">
    <location>
        <begin position="242"/>
        <end position="262"/>
    </location>
</feature>
<organism evidence="2 3">
    <name type="scientific">Allobranchiibius huperziae</name>
    <dbReference type="NCBI Taxonomy" id="1874116"/>
    <lineage>
        <taxon>Bacteria</taxon>
        <taxon>Bacillati</taxon>
        <taxon>Actinomycetota</taxon>
        <taxon>Actinomycetes</taxon>
        <taxon>Micrococcales</taxon>
        <taxon>Dermacoccaceae</taxon>
        <taxon>Allobranchiibius</taxon>
    </lineage>
</organism>
<comment type="caution">
    <text evidence="2">The sequence shown here is derived from an EMBL/GenBank/DDBJ whole genome shotgun (WGS) entry which is preliminary data.</text>
</comment>
<dbReference type="AlphaFoldDB" id="A0A853DMZ7"/>
<evidence type="ECO:0008006" key="4">
    <source>
        <dbReference type="Google" id="ProtNLM"/>
    </source>
</evidence>
<feature type="transmembrane region" description="Helical" evidence="1">
    <location>
        <begin position="75"/>
        <end position="97"/>
    </location>
</feature>
<dbReference type="InterPro" id="IPR012666">
    <property type="entry name" value="CbtA_put"/>
</dbReference>
<evidence type="ECO:0000313" key="3">
    <source>
        <dbReference type="Proteomes" id="UP000571817"/>
    </source>
</evidence>
<evidence type="ECO:0000256" key="1">
    <source>
        <dbReference type="SAM" id="Phobius"/>
    </source>
</evidence>
<reference evidence="2 3" key="1">
    <citation type="submission" date="2020-07" db="EMBL/GenBank/DDBJ databases">
        <title>Sequencing the genomes of 1000 actinobacteria strains.</title>
        <authorList>
            <person name="Klenk H.-P."/>
        </authorList>
    </citation>
    <scope>NUCLEOTIDE SEQUENCE [LARGE SCALE GENOMIC DNA]</scope>
    <source>
        <strain evidence="2 3">DSM 29531</strain>
    </source>
</reference>
<protein>
    <recommendedName>
        <fullName evidence="4">Cobalt transporter</fullName>
    </recommendedName>
</protein>
<sequence length="288" mass="30108">MERALILRGALAGAVGGLLAFVFARIFAEPQISAAINYESGRDAAQDALDKAAGQAVPAMGPDIFSRTVQANVGIGVGMVFFGVAMGLLFAVTYTICLGRVGGVRARTLALLVAGGGLLSMYVVPFLKYPANPPAIGHEDTIRSRSVLYLTMTLAAVLLLIGAVLLGRWLQARLGTWNAALAAGAAYVVAVGIVMALLPSFGELAANVHTFGRHATETPLPLKDAQGRIVYPGFPADTLATFRIYSLLAQVILWGAIGLVFAPMAERVLTPPSAPEPARRDTAPASLR</sequence>
<keyword evidence="1" id="KW-0472">Membrane</keyword>
<feature type="transmembrane region" description="Helical" evidence="1">
    <location>
        <begin position="147"/>
        <end position="167"/>
    </location>
</feature>
<name>A0A853DMZ7_9MICO</name>
<keyword evidence="1" id="KW-0812">Transmembrane</keyword>
<dbReference type="Proteomes" id="UP000571817">
    <property type="component" value="Unassembled WGS sequence"/>
</dbReference>
<dbReference type="Pfam" id="PF09490">
    <property type="entry name" value="CbtA"/>
    <property type="match status" value="1"/>
</dbReference>
<keyword evidence="1" id="KW-1133">Transmembrane helix</keyword>